<dbReference type="RefSeq" id="WP_177170779.1">
    <property type="nucleotide sequence ID" value="NZ_FOJA01000001.1"/>
</dbReference>
<feature type="compositionally biased region" description="Basic and acidic residues" evidence="1">
    <location>
        <begin position="1"/>
        <end position="10"/>
    </location>
</feature>
<evidence type="ECO:0000256" key="1">
    <source>
        <dbReference type="SAM" id="MobiDB-lite"/>
    </source>
</evidence>
<feature type="compositionally biased region" description="Acidic residues" evidence="1">
    <location>
        <begin position="30"/>
        <end position="53"/>
    </location>
</feature>
<dbReference type="AlphaFoldDB" id="A0A1I0NU22"/>
<accession>A0A1I0NU22</accession>
<gene>
    <name evidence="2" type="ORF">SAMN04487945_1147</name>
</gene>
<dbReference type="Proteomes" id="UP000198518">
    <property type="component" value="Unassembled WGS sequence"/>
</dbReference>
<feature type="region of interest" description="Disordered" evidence="1">
    <location>
        <begin position="1"/>
        <end position="53"/>
    </location>
</feature>
<feature type="compositionally biased region" description="Basic and acidic residues" evidence="1">
    <location>
        <begin position="18"/>
        <end position="29"/>
    </location>
</feature>
<dbReference type="EMBL" id="FOJA01000001">
    <property type="protein sequence ID" value="SEW05121.1"/>
    <property type="molecule type" value="Genomic_DNA"/>
</dbReference>
<protein>
    <submittedName>
        <fullName evidence="2">Uncharacterized protein</fullName>
    </submittedName>
</protein>
<proteinExistence type="predicted"/>
<evidence type="ECO:0000313" key="3">
    <source>
        <dbReference type="Proteomes" id="UP000198518"/>
    </source>
</evidence>
<sequence length="53" mass="6231">MGDTKRGRERTGKKKREQLRERDVERTLEATDEPADAPEFPDDEEIDLDERLS</sequence>
<dbReference type="InterPro" id="IPR058858">
    <property type="entry name" value="HacaP"/>
</dbReference>
<organism evidence="2 3">
    <name type="scientific">Halobacterium jilantaiense</name>
    <dbReference type="NCBI Taxonomy" id="355548"/>
    <lineage>
        <taxon>Archaea</taxon>
        <taxon>Methanobacteriati</taxon>
        <taxon>Methanobacteriota</taxon>
        <taxon>Stenosarchaea group</taxon>
        <taxon>Halobacteria</taxon>
        <taxon>Halobacteriales</taxon>
        <taxon>Halobacteriaceae</taxon>
        <taxon>Halobacterium</taxon>
    </lineage>
</organism>
<keyword evidence="3" id="KW-1185">Reference proteome</keyword>
<reference evidence="2 3" key="1">
    <citation type="submission" date="2016-10" db="EMBL/GenBank/DDBJ databases">
        <authorList>
            <person name="de Groot N.N."/>
        </authorList>
    </citation>
    <scope>NUCLEOTIDE SEQUENCE [LARGE SCALE GENOMIC DNA]</scope>
    <source>
        <strain evidence="2 3">CGMCC 1.5337</strain>
    </source>
</reference>
<evidence type="ECO:0000313" key="2">
    <source>
        <dbReference type="EMBL" id="SEW05121.1"/>
    </source>
</evidence>
<dbReference type="Pfam" id="PF26396">
    <property type="entry name" value="HacaP"/>
    <property type="match status" value="1"/>
</dbReference>
<name>A0A1I0NU22_9EURY</name>